<accession>A0A9W7CP18</accession>
<dbReference type="Proteomes" id="UP001165121">
    <property type="component" value="Unassembled WGS sequence"/>
</dbReference>
<sequence>MFVYQFRTQPARVDTDAGYGGEASKALSKKQGPVLQNDLQPGVAAGNCTTYLRMIQRLPAVSEEFAPVTAAKDFMCISRDANVPSATANAYSATESICRRSPTVGVETGKSGVSYPAYALPLPTL</sequence>
<evidence type="ECO:0000313" key="1">
    <source>
        <dbReference type="EMBL" id="GMF35028.1"/>
    </source>
</evidence>
<keyword evidence="2" id="KW-1185">Reference proteome</keyword>
<proteinExistence type="predicted"/>
<gene>
    <name evidence="1" type="ORF">Pfra01_000916400</name>
</gene>
<organism evidence="1 2">
    <name type="scientific">Phytophthora fragariaefolia</name>
    <dbReference type="NCBI Taxonomy" id="1490495"/>
    <lineage>
        <taxon>Eukaryota</taxon>
        <taxon>Sar</taxon>
        <taxon>Stramenopiles</taxon>
        <taxon>Oomycota</taxon>
        <taxon>Peronosporomycetes</taxon>
        <taxon>Peronosporales</taxon>
        <taxon>Peronosporaceae</taxon>
        <taxon>Phytophthora</taxon>
    </lineage>
</organism>
<dbReference type="AlphaFoldDB" id="A0A9W7CP18"/>
<evidence type="ECO:0000313" key="2">
    <source>
        <dbReference type="Proteomes" id="UP001165121"/>
    </source>
</evidence>
<reference evidence="1" key="1">
    <citation type="submission" date="2023-04" db="EMBL/GenBank/DDBJ databases">
        <title>Phytophthora fragariaefolia NBRC 109709.</title>
        <authorList>
            <person name="Ichikawa N."/>
            <person name="Sato H."/>
            <person name="Tonouchi N."/>
        </authorList>
    </citation>
    <scope>NUCLEOTIDE SEQUENCE</scope>
    <source>
        <strain evidence="1">NBRC 109709</strain>
    </source>
</reference>
<dbReference type="EMBL" id="BSXT01000844">
    <property type="protein sequence ID" value="GMF35028.1"/>
    <property type="molecule type" value="Genomic_DNA"/>
</dbReference>
<name>A0A9W7CP18_9STRA</name>
<comment type="caution">
    <text evidence="1">The sequence shown here is derived from an EMBL/GenBank/DDBJ whole genome shotgun (WGS) entry which is preliminary data.</text>
</comment>
<protein>
    <submittedName>
        <fullName evidence="1">Unnamed protein product</fullName>
    </submittedName>
</protein>